<dbReference type="OrthoDB" id="582171at2"/>
<dbReference type="EMBL" id="CP041636">
    <property type="protein sequence ID" value="QDO96846.1"/>
    <property type="molecule type" value="Genomic_DNA"/>
</dbReference>
<name>A0A516GZ94_9PROT</name>
<evidence type="ECO:0000259" key="1">
    <source>
        <dbReference type="Pfam" id="PF12680"/>
    </source>
</evidence>
<protein>
    <submittedName>
        <fullName evidence="2">Nuclear transport factor 2 family protein</fullName>
    </submittedName>
</protein>
<reference evidence="2 3" key="1">
    <citation type="submission" date="2019-07" db="EMBL/GenBank/DDBJ databases">
        <title>Genome sequencing for Ferrovibrio sp. K5.</title>
        <authorList>
            <person name="Park S.-J."/>
        </authorList>
    </citation>
    <scope>NUCLEOTIDE SEQUENCE [LARGE SCALE GENOMIC DNA]</scope>
    <source>
        <strain evidence="2 3">K5</strain>
    </source>
</reference>
<accession>A0A516GZ94</accession>
<dbReference type="Proteomes" id="UP000317496">
    <property type="component" value="Chromosome"/>
</dbReference>
<dbReference type="InterPro" id="IPR037401">
    <property type="entry name" value="SnoaL-like"/>
</dbReference>
<dbReference type="Gene3D" id="3.10.450.50">
    <property type="match status" value="1"/>
</dbReference>
<dbReference type="SUPFAM" id="SSF54427">
    <property type="entry name" value="NTF2-like"/>
    <property type="match status" value="1"/>
</dbReference>
<keyword evidence="3" id="KW-1185">Reference proteome</keyword>
<organism evidence="2 3">
    <name type="scientific">Ferrovibrio terrae</name>
    <dbReference type="NCBI Taxonomy" id="2594003"/>
    <lineage>
        <taxon>Bacteria</taxon>
        <taxon>Pseudomonadati</taxon>
        <taxon>Pseudomonadota</taxon>
        <taxon>Alphaproteobacteria</taxon>
        <taxon>Rhodospirillales</taxon>
        <taxon>Rhodospirillaceae</taxon>
        <taxon>Ferrovibrio</taxon>
    </lineage>
</organism>
<gene>
    <name evidence="2" type="ORF">FNB15_05950</name>
</gene>
<proteinExistence type="predicted"/>
<dbReference type="RefSeq" id="WP_144067827.1">
    <property type="nucleotide sequence ID" value="NZ_CP041636.1"/>
</dbReference>
<dbReference type="KEGG" id="fer:FNB15_05950"/>
<evidence type="ECO:0000313" key="2">
    <source>
        <dbReference type="EMBL" id="QDO96846.1"/>
    </source>
</evidence>
<dbReference type="PANTHER" id="PTHR41252">
    <property type="entry name" value="BLR2505 PROTEIN"/>
    <property type="match status" value="1"/>
</dbReference>
<sequence>MSRAVLDSYYAALRAGDFATLERLLTPDVCVQYDGPADVLPWSGRHDGFAGYRRFLTLVREALELVEMVPDATVTEGEWIVMMGRGVWRARSSGREIRVGSTNAFRFRDGLIAEYRVYTDTAAFAALLSSQ</sequence>
<dbReference type="AlphaFoldDB" id="A0A516GZ94"/>
<evidence type="ECO:0000313" key="3">
    <source>
        <dbReference type="Proteomes" id="UP000317496"/>
    </source>
</evidence>
<dbReference type="PANTHER" id="PTHR41252:SF1">
    <property type="entry name" value="BLR2505 PROTEIN"/>
    <property type="match status" value="1"/>
</dbReference>
<feature type="domain" description="SnoaL-like" evidence="1">
    <location>
        <begin position="8"/>
        <end position="115"/>
    </location>
</feature>
<dbReference type="InterPro" id="IPR032710">
    <property type="entry name" value="NTF2-like_dom_sf"/>
</dbReference>
<dbReference type="Pfam" id="PF12680">
    <property type="entry name" value="SnoaL_2"/>
    <property type="match status" value="1"/>
</dbReference>